<dbReference type="InParanoid" id="G0QUL6"/>
<evidence type="ECO:0000259" key="2">
    <source>
        <dbReference type="PROSITE" id="PS50011"/>
    </source>
</evidence>
<dbReference type="PROSITE" id="PS00107">
    <property type="entry name" value="PROTEIN_KINASE_ATP"/>
    <property type="match status" value="1"/>
</dbReference>
<organism evidence="3 4">
    <name type="scientific">Ichthyophthirius multifiliis</name>
    <name type="common">White spot disease agent</name>
    <name type="synonym">Ich</name>
    <dbReference type="NCBI Taxonomy" id="5932"/>
    <lineage>
        <taxon>Eukaryota</taxon>
        <taxon>Sar</taxon>
        <taxon>Alveolata</taxon>
        <taxon>Ciliophora</taxon>
        <taxon>Intramacronucleata</taxon>
        <taxon>Oligohymenophorea</taxon>
        <taxon>Hymenostomatida</taxon>
        <taxon>Ophryoglenina</taxon>
        <taxon>Ichthyophthirius</taxon>
    </lineage>
</organism>
<dbReference type="OrthoDB" id="371850at2759"/>
<feature type="domain" description="Protein kinase" evidence="2">
    <location>
        <begin position="7"/>
        <end position="274"/>
    </location>
</feature>
<dbReference type="SUPFAM" id="SSF56112">
    <property type="entry name" value="Protein kinase-like (PK-like)"/>
    <property type="match status" value="1"/>
</dbReference>
<accession>G0QUL6</accession>
<evidence type="ECO:0000256" key="1">
    <source>
        <dbReference type="PROSITE-ProRule" id="PRU10141"/>
    </source>
</evidence>
<dbReference type="Proteomes" id="UP000008983">
    <property type="component" value="Unassembled WGS sequence"/>
</dbReference>
<dbReference type="STRING" id="857967.G0QUL6"/>
<dbReference type="OMA" id="TKQIMHA"/>
<dbReference type="FunFam" id="1.10.510.10:FF:000945">
    <property type="entry name" value="Uncharacterized protein"/>
    <property type="match status" value="1"/>
</dbReference>
<protein>
    <submittedName>
        <fullName evidence="3">Protein kinase domain protein</fullName>
        <ecNumber evidence="3">2.7.11.17</ecNumber>
    </submittedName>
</protein>
<dbReference type="SMART" id="SM00220">
    <property type="entry name" value="S_TKc"/>
    <property type="match status" value="1"/>
</dbReference>
<sequence length="290" mass="33476">AKFQNEYDIQSQIGKGNYARVFSAIHKTTGKKFAVKCFEKQKLESQDKGMLSLYNEIKVMRNLTDHDNIIKLIEMYEGQNNLYLVMEIVEGTSLYDEIKKHSQTPFTDQEIKDIFKMLVDGIVYYSNKNIMHRDLKPENIPFAKKGNQQILKIVDFGLGTFADESPYMFPKCGTPGFVAPEIANLIDKTQRYSVICDVFSAGIIFYILLTGEAVFQGQKFNEVLRKNKECIIDFERKELENVSIDCKDLLIKMLEKDPSQAQKTISEVQEEENLEGKSCENNLRNNLRKF</sequence>
<dbReference type="GeneID" id="14907225"/>
<dbReference type="EMBL" id="GL983917">
    <property type="protein sequence ID" value="EGR31100.1"/>
    <property type="molecule type" value="Genomic_DNA"/>
</dbReference>
<name>G0QUL6_ICHMU</name>
<dbReference type="Gene3D" id="1.10.510.10">
    <property type="entry name" value="Transferase(Phosphotransferase) domain 1"/>
    <property type="match status" value="1"/>
</dbReference>
<reference evidence="3 4" key="1">
    <citation type="submission" date="2011-07" db="EMBL/GenBank/DDBJ databases">
        <authorList>
            <person name="Coyne R."/>
            <person name="Brami D."/>
            <person name="Johnson J."/>
            <person name="Hostetler J."/>
            <person name="Hannick L."/>
            <person name="Clark T."/>
            <person name="Cassidy-Hanley D."/>
            <person name="Inman J."/>
        </authorList>
    </citation>
    <scope>NUCLEOTIDE SEQUENCE [LARGE SCALE GENOMIC DNA]</scope>
    <source>
        <strain evidence="3 4">G5</strain>
    </source>
</reference>
<proteinExistence type="predicted"/>
<evidence type="ECO:0000313" key="3">
    <source>
        <dbReference type="EMBL" id="EGR31100.1"/>
    </source>
</evidence>
<dbReference type="InterPro" id="IPR011009">
    <property type="entry name" value="Kinase-like_dom_sf"/>
</dbReference>
<dbReference type="FunFam" id="3.30.200.20:FF:000683">
    <property type="entry name" value="Uncharacterized protein"/>
    <property type="match status" value="1"/>
</dbReference>
<keyword evidence="3" id="KW-0418">Kinase</keyword>
<dbReference type="PROSITE" id="PS50011">
    <property type="entry name" value="PROTEIN_KINASE_DOM"/>
    <property type="match status" value="1"/>
</dbReference>
<keyword evidence="4" id="KW-1185">Reference proteome</keyword>
<dbReference type="AlphaFoldDB" id="G0QUL6"/>
<dbReference type="RefSeq" id="XP_004034586.1">
    <property type="nucleotide sequence ID" value="XM_004034538.1"/>
</dbReference>
<dbReference type="EC" id="2.7.11.17" evidence="3"/>
<keyword evidence="1" id="KW-0547">Nucleotide-binding</keyword>
<gene>
    <name evidence="3" type="ORF">IMG5_118250</name>
</gene>
<feature type="binding site" evidence="1">
    <location>
        <position position="36"/>
    </location>
    <ligand>
        <name>ATP</name>
        <dbReference type="ChEBI" id="CHEBI:30616"/>
    </ligand>
</feature>
<dbReference type="eggNOG" id="KOG0032">
    <property type="taxonomic scope" value="Eukaryota"/>
</dbReference>
<evidence type="ECO:0000313" key="4">
    <source>
        <dbReference type="Proteomes" id="UP000008983"/>
    </source>
</evidence>
<dbReference type="Pfam" id="PF00069">
    <property type="entry name" value="Pkinase"/>
    <property type="match status" value="1"/>
</dbReference>
<dbReference type="GO" id="GO:0004683">
    <property type="term" value="F:calcium/calmodulin-dependent protein kinase activity"/>
    <property type="evidence" value="ECO:0007669"/>
    <property type="project" value="UniProtKB-EC"/>
</dbReference>
<feature type="non-terminal residue" evidence="3">
    <location>
        <position position="1"/>
    </location>
</feature>
<dbReference type="InterPro" id="IPR017441">
    <property type="entry name" value="Protein_kinase_ATP_BS"/>
</dbReference>
<keyword evidence="1" id="KW-0067">ATP-binding</keyword>
<dbReference type="GO" id="GO:0005524">
    <property type="term" value="F:ATP binding"/>
    <property type="evidence" value="ECO:0007669"/>
    <property type="project" value="UniProtKB-UniRule"/>
</dbReference>
<dbReference type="InterPro" id="IPR000719">
    <property type="entry name" value="Prot_kinase_dom"/>
</dbReference>
<dbReference type="PANTHER" id="PTHR24347">
    <property type="entry name" value="SERINE/THREONINE-PROTEIN KINASE"/>
    <property type="match status" value="1"/>
</dbReference>
<keyword evidence="3" id="KW-0808">Transferase</keyword>